<reference evidence="6 7" key="1">
    <citation type="journal article" date="2019" name="Nat. Ecol. Evol.">
        <title>Megaphylogeny resolves global patterns of mushroom evolution.</title>
        <authorList>
            <person name="Varga T."/>
            <person name="Krizsan K."/>
            <person name="Foldi C."/>
            <person name="Dima B."/>
            <person name="Sanchez-Garcia M."/>
            <person name="Sanchez-Ramirez S."/>
            <person name="Szollosi G.J."/>
            <person name="Szarkandi J.G."/>
            <person name="Papp V."/>
            <person name="Albert L."/>
            <person name="Andreopoulos W."/>
            <person name="Angelini C."/>
            <person name="Antonin V."/>
            <person name="Barry K.W."/>
            <person name="Bougher N.L."/>
            <person name="Buchanan P."/>
            <person name="Buyck B."/>
            <person name="Bense V."/>
            <person name="Catcheside P."/>
            <person name="Chovatia M."/>
            <person name="Cooper J."/>
            <person name="Damon W."/>
            <person name="Desjardin D."/>
            <person name="Finy P."/>
            <person name="Geml J."/>
            <person name="Haridas S."/>
            <person name="Hughes K."/>
            <person name="Justo A."/>
            <person name="Karasinski D."/>
            <person name="Kautmanova I."/>
            <person name="Kiss B."/>
            <person name="Kocsube S."/>
            <person name="Kotiranta H."/>
            <person name="LaButti K.M."/>
            <person name="Lechner B.E."/>
            <person name="Liimatainen K."/>
            <person name="Lipzen A."/>
            <person name="Lukacs Z."/>
            <person name="Mihaltcheva S."/>
            <person name="Morgado L.N."/>
            <person name="Niskanen T."/>
            <person name="Noordeloos M.E."/>
            <person name="Ohm R.A."/>
            <person name="Ortiz-Santana B."/>
            <person name="Ovrebo C."/>
            <person name="Racz N."/>
            <person name="Riley R."/>
            <person name="Savchenko A."/>
            <person name="Shiryaev A."/>
            <person name="Soop K."/>
            <person name="Spirin V."/>
            <person name="Szebenyi C."/>
            <person name="Tomsovsky M."/>
            <person name="Tulloss R.E."/>
            <person name="Uehling J."/>
            <person name="Grigoriev I.V."/>
            <person name="Vagvolgyi C."/>
            <person name="Papp T."/>
            <person name="Martin F.M."/>
            <person name="Miettinen O."/>
            <person name="Hibbett D.S."/>
            <person name="Nagy L.G."/>
        </authorList>
    </citation>
    <scope>NUCLEOTIDE SEQUENCE [LARGE SCALE GENOMIC DNA]</scope>
    <source>
        <strain evidence="6 7">CBS 121175</strain>
    </source>
</reference>
<dbReference type="InterPro" id="IPR002731">
    <property type="entry name" value="ATPase_BadF"/>
</dbReference>
<dbReference type="GO" id="GO:0045127">
    <property type="term" value="F:N-acetylglucosamine kinase activity"/>
    <property type="evidence" value="ECO:0007669"/>
    <property type="project" value="UniProtKB-EC"/>
</dbReference>
<dbReference type="AlphaFoldDB" id="A0A5C3KUN6"/>
<dbReference type="OrthoDB" id="311172at2759"/>
<protein>
    <recommendedName>
        <fullName evidence="3">N-acetyl-D-glucosamine kinase</fullName>
        <ecNumber evidence="2">2.7.1.59</ecNumber>
    </recommendedName>
    <alternativeName>
        <fullName evidence="4">GlcNAc kinase</fullName>
    </alternativeName>
</protein>
<evidence type="ECO:0000313" key="6">
    <source>
        <dbReference type="EMBL" id="TFK23935.1"/>
    </source>
</evidence>
<organism evidence="6 7">
    <name type="scientific">Coprinopsis marcescibilis</name>
    <name type="common">Agaric fungus</name>
    <name type="synonym">Psathyrella marcescibilis</name>
    <dbReference type="NCBI Taxonomy" id="230819"/>
    <lineage>
        <taxon>Eukaryota</taxon>
        <taxon>Fungi</taxon>
        <taxon>Dikarya</taxon>
        <taxon>Basidiomycota</taxon>
        <taxon>Agaricomycotina</taxon>
        <taxon>Agaricomycetes</taxon>
        <taxon>Agaricomycetidae</taxon>
        <taxon>Agaricales</taxon>
        <taxon>Agaricineae</taxon>
        <taxon>Psathyrellaceae</taxon>
        <taxon>Coprinopsis</taxon>
    </lineage>
</organism>
<dbReference type="EMBL" id="ML210209">
    <property type="protein sequence ID" value="TFK23935.1"/>
    <property type="molecule type" value="Genomic_DNA"/>
</dbReference>
<dbReference type="PANTHER" id="PTHR43190:SF3">
    <property type="entry name" value="N-ACETYL-D-GLUCOSAMINE KINASE"/>
    <property type="match status" value="1"/>
</dbReference>
<evidence type="ECO:0000256" key="2">
    <source>
        <dbReference type="ARBA" id="ARBA00012122"/>
    </source>
</evidence>
<dbReference type="Proteomes" id="UP000307440">
    <property type="component" value="Unassembled WGS sequence"/>
</dbReference>
<dbReference type="EC" id="2.7.1.59" evidence="2"/>
<evidence type="ECO:0000259" key="5">
    <source>
        <dbReference type="Pfam" id="PF01869"/>
    </source>
</evidence>
<evidence type="ECO:0000256" key="4">
    <source>
        <dbReference type="ARBA" id="ARBA00031123"/>
    </source>
</evidence>
<feature type="domain" description="ATPase BadF/BadG/BcrA/BcrD type" evidence="5">
    <location>
        <begin position="7"/>
        <end position="326"/>
    </location>
</feature>
<dbReference type="CDD" id="cd24007">
    <property type="entry name" value="ASKHA_NBD_eukNAGK-like"/>
    <property type="match status" value="1"/>
</dbReference>
<accession>A0A5C3KUN6</accession>
<dbReference type="STRING" id="230819.A0A5C3KUN6"/>
<evidence type="ECO:0000256" key="3">
    <source>
        <dbReference type="ARBA" id="ARBA00014974"/>
    </source>
</evidence>
<comment type="similarity">
    <text evidence="1">Belongs to the eukaryotic-type N-acetylglucosamine kinase family.</text>
</comment>
<evidence type="ECO:0000256" key="1">
    <source>
        <dbReference type="ARBA" id="ARBA00006198"/>
    </source>
</evidence>
<name>A0A5C3KUN6_COPMA</name>
<dbReference type="Gene3D" id="3.30.420.40">
    <property type="match status" value="2"/>
</dbReference>
<dbReference type="SUPFAM" id="SSF53067">
    <property type="entry name" value="Actin-like ATPase domain"/>
    <property type="match status" value="2"/>
</dbReference>
<dbReference type="PANTHER" id="PTHR43190">
    <property type="entry name" value="N-ACETYL-D-GLUCOSAMINE KINASE"/>
    <property type="match status" value="1"/>
</dbReference>
<proteinExistence type="inferred from homology"/>
<dbReference type="InterPro" id="IPR043129">
    <property type="entry name" value="ATPase_NBD"/>
</dbReference>
<gene>
    <name evidence="6" type="ORF">FA15DRAFT_440099</name>
</gene>
<sequence>MPLYLCVDCGGTKTATVISDSSGTIVGRGSGGPSNITYLSVEAFISAITEAIVEALKSALPDHADYSLPVADGKESFFAAAWFGVSGADSPSAIAKVTPAISSLIGIPAGPNLAIANDTHLLAAPMRMFREVTHAIAVIAGTGSIAVSFKEVAGKIDELGRVGGWGWILGDEGGGYDVGRETLRHILREEDLASVTGKPSPPSKLRDRVLARFGVAHPMEIFGGVYHGDPNATSPDSSFAADDIRRLPREKRISCLPRLVFAAAFDEDDWLAKRILATCVGSLASQVAVLLGDGEKDTEGKFVDPAKAVISFGGSLVGNESYRQLILDDLAGRGYTFPHVYFVEDAAATGAIALAAANASQADN</sequence>
<keyword evidence="7" id="KW-1185">Reference proteome</keyword>
<evidence type="ECO:0000313" key="7">
    <source>
        <dbReference type="Proteomes" id="UP000307440"/>
    </source>
</evidence>
<dbReference type="InterPro" id="IPR052519">
    <property type="entry name" value="Euk-type_GlcNAc_Kinase"/>
</dbReference>
<dbReference type="Pfam" id="PF01869">
    <property type="entry name" value="BcrAD_BadFG"/>
    <property type="match status" value="1"/>
</dbReference>